<gene>
    <name evidence="1" type="ORF">AMECASPLE_000026</name>
</gene>
<evidence type="ECO:0000313" key="1">
    <source>
        <dbReference type="EMBL" id="MEQ2305638.1"/>
    </source>
</evidence>
<name>A0ABV0ZHB7_9TELE</name>
<protein>
    <submittedName>
        <fullName evidence="1">Uncharacterized protein</fullName>
    </submittedName>
</protein>
<dbReference type="EMBL" id="JAHRIP010065834">
    <property type="protein sequence ID" value="MEQ2305638.1"/>
    <property type="molecule type" value="Genomic_DNA"/>
</dbReference>
<organism evidence="1 2">
    <name type="scientific">Ameca splendens</name>
    <dbReference type="NCBI Taxonomy" id="208324"/>
    <lineage>
        <taxon>Eukaryota</taxon>
        <taxon>Metazoa</taxon>
        <taxon>Chordata</taxon>
        <taxon>Craniata</taxon>
        <taxon>Vertebrata</taxon>
        <taxon>Euteleostomi</taxon>
        <taxon>Actinopterygii</taxon>
        <taxon>Neopterygii</taxon>
        <taxon>Teleostei</taxon>
        <taxon>Neoteleostei</taxon>
        <taxon>Acanthomorphata</taxon>
        <taxon>Ovalentaria</taxon>
        <taxon>Atherinomorphae</taxon>
        <taxon>Cyprinodontiformes</taxon>
        <taxon>Goodeidae</taxon>
        <taxon>Ameca</taxon>
    </lineage>
</organism>
<evidence type="ECO:0000313" key="2">
    <source>
        <dbReference type="Proteomes" id="UP001469553"/>
    </source>
</evidence>
<comment type="caution">
    <text evidence="1">The sequence shown here is derived from an EMBL/GenBank/DDBJ whole genome shotgun (WGS) entry which is preliminary data.</text>
</comment>
<dbReference type="Proteomes" id="UP001469553">
    <property type="component" value="Unassembled WGS sequence"/>
</dbReference>
<accession>A0ABV0ZHB7</accession>
<sequence length="168" mass="18808">MPLCLSRKPKRGESEIQSLPEAVLAVLSFERQHGKISGQLLREPPQCTALQPLWPKQPWGLVSAAGPGWVVYFGKDFQPCKAMKSDCPCLFQLFLSVSLAFQLLITIPSLCSKYLARLHPFPTFSQNKCDPQLSPERRVDSSLLLCLYSLPLIVPWLPVRQCQGRATS</sequence>
<proteinExistence type="predicted"/>
<reference evidence="1 2" key="1">
    <citation type="submission" date="2021-06" db="EMBL/GenBank/DDBJ databases">
        <authorList>
            <person name="Palmer J.M."/>
        </authorList>
    </citation>
    <scope>NUCLEOTIDE SEQUENCE [LARGE SCALE GENOMIC DNA]</scope>
    <source>
        <strain evidence="1 2">AS_MEX2019</strain>
        <tissue evidence="1">Muscle</tissue>
    </source>
</reference>
<keyword evidence="2" id="KW-1185">Reference proteome</keyword>